<proteinExistence type="predicted"/>
<dbReference type="AlphaFoldDB" id="A0A9W8QP13"/>
<sequence>MHGSGITNEHVDALLVLIATDEAFHKPYLCRFLLLNTIEKCDLCRAGSRAQRPGTWRQAQHDPTTKQ</sequence>
<name>A0A9W8QP13_AKAMU</name>
<dbReference type="GeneID" id="80892523"/>
<protein>
    <submittedName>
        <fullName evidence="2">Uncharacterized protein</fullName>
    </submittedName>
</protein>
<feature type="region of interest" description="Disordered" evidence="1">
    <location>
        <begin position="48"/>
        <end position="67"/>
    </location>
</feature>
<reference evidence="2" key="1">
    <citation type="journal article" date="2023" name="Access Microbiol">
        <title>De-novo genome assembly for Akanthomyces muscarius, a biocontrol agent of insect agricultural pests.</title>
        <authorList>
            <person name="Erdos Z."/>
            <person name="Studholme D.J."/>
            <person name="Raymond B."/>
            <person name="Sharma M."/>
        </authorList>
    </citation>
    <scope>NUCLEOTIDE SEQUENCE</scope>
    <source>
        <strain evidence="2">Ve6</strain>
    </source>
</reference>
<accession>A0A9W8QP13</accession>
<keyword evidence="3" id="KW-1185">Reference proteome</keyword>
<evidence type="ECO:0000256" key="1">
    <source>
        <dbReference type="SAM" id="MobiDB-lite"/>
    </source>
</evidence>
<dbReference type="EMBL" id="JAJHUN010000001">
    <property type="protein sequence ID" value="KAJ4163652.1"/>
    <property type="molecule type" value="Genomic_DNA"/>
</dbReference>
<evidence type="ECO:0000313" key="2">
    <source>
        <dbReference type="EMBL" id="KAJ4163652.1"/>
    </source>
</evidence>
<comment type="caution">
    <text evidence="2">The sequence shown here is derived from an EMBL/GenBank/DDBJ whole genome shotgun (WGS) entry which is preliminary data.</text>
</comment>
<gene>
    <name evidence="2" type="ORF">LMH87_005364</name>
</gene>
<dbReference type="KEGG" id="amus:LMH87_005364"/>
<evidence type="ECO:0000313" key="3">
    <source>
        <dbReference type="Proteomes" id="UP001144673"/>
    </source>
</evidence>
<dbReference type="Proteomes" id="UP001144673">
    <property type="component" value="Chromosome 1"/>
</dbReference>
<dbReference type="RefSeq" id="XP_056058567.1">
    <property type="nucleotide sequence ID" value="XM_056203072.1"/>
</dbReference>
<organism evidence="2 3">
    <name type="scientific">Akanthomyces muscarius</name>
    <name type="common">Entomopathogenic fungus</name>
    <name type="synonym">Lecanicillium muscarium</name>
    <dbReference type="NCBI Taxonomy" id="2231603"/>
    <lineage>
        <taxon>Eukaryota</taxon>
        <taxon>Fungi</taxon>
        <taxon>Dikarya</taxon>
        <taxon>Ascomycota</taxon>
        <taxon>Pezizomycotina</taxon>
        <taxon>Sordariomycetes</taxon>
        <taxon>Hypocreomycetidae</taxon>
        <taxon>Hypocreales</taxon>
        <taxon>Cordycipitaceae</taxon>
        <taxon>Akanthomyces</taxon>
    </lineage>
</organism>